<gene>
    <name evidence="15" type="primary">AlNc14C65G4644</name>
    <name evidence="15" type="ORF">ALNC14_053390</name>
</gene>
<dbReference type="PROSITE" id="PS51189">
    <property type="entry name" value="FAT"/>
    <property type="match status" value="1"/>
</dbReference>
<comment type="similarity">
    <text evidence="1">Belongs to the PI3/PI4-kinase family.</text>
</comment>
<feature type="region of interest" description="Disordered" evidence="11">
    <location>
        <begin position="1176"/>
        <end position="1206"/>
    </location>
</feature>
<feature type="domain" description="PI3K/PI4K catalytic" evidence="12">
    <location>
        <begin position="2864"/>
        <end position="3178"/>
    </location>
</feature>
<keyword evidence="7" id="KW-0418">Kinase</keyword>
<dbReference type="EC" id="2.7.11.1" evidence="2"/>
<dbReference type="SUPFAM" id="SSF56112">
    <property type="entry name" value="Protein kinase-like (PK-like)"/>
    <property type="match status" value="1"/>
</dbReference>
<dbReference type="GO" id="GO:0031931">
    <property type="term" value="C:TORC1 complex"/>
    <property type="evidence" value="ECO:0007669"/>
    <property type="project" value="TreeGrafter"/>
</dbReference>
<feature type="region of interest" description="Disordered" evidence="11">
    <location>
        <begin position="1597"/>
        <end position="1623"/>
    </location>
</feature>
<feature type="region of interest" description="Disordered" evidence="11">
    <location>
        <begin position="2090"/>
        <end position="2118"/>
    </location>
</feature>
<dbReference type="InterPro" id="IPR003152">
    <property type="entry name" value="FATC_dom"/>
</dbReference>
<feature type="region of interest" description="Disordered" evidence="11">
    <location>
        <begin position="3251"/>
        <end position="3311"/>
    </location>
</feature>
<evidence type="ECO:0000256" key="9">
    <source>
        <dbReference type="ARBA" id="ARBA00047899"/>
    </source>
</evidence>
<dbReference type="InterPro" id="IPR003151">
    <property type="entry name" value="PIK-rel_kinase_FAT"/>
</dbReference>
<dbReference type="FunFam" id="1.20.120.150:FF:000001">
    <property type="entry name" value="Serine/threonine-protein kinase TOR"/>
    <property type="match status" value="1"/>
</dbReference>
<feature type="compositionally biased region" description="Low complexity" evidence="11">
    <location>
        <begin position="1609"/>
        <end position="1622"/>
    </location>
</feature>
<protein>
    <recommendedName>
        <fullName evidence="2">non-specific serine/threonine protein kinase</fullName>
        <ecNumber evidence="2">2.7.11.1</ecNumber>
    </recommendedName>
</protein>
<dbReference type="GO" id="GO:0004674">
    <property type="term" value="F:protein serine/threonine kinase activity"/>
    <property type="evidence" value="ECO:0007669"/>
    <property type="project" value="UniProtKB-KW"/>
</dbReference>
<dbReference type="Pfam" id="PF11865">
    <property type="entry name" value="mTOR_dom"/>
    <property type="match status" value="2"/>
</dbReference>
<dbReference type="InterPro" id="IPR057564">
    <property type="entry name" value="HEAT_ATR"/>
</dbReference>
<dbReference type="InterPro" id="IPR011009">
    <property type="entry name" value="Kinase-like_dom_sf"/>
</dbReference>
<dbReference type="Pfam" id="PF02260">
    <property type="entry name" value="FATC"/>
    <property type="match status" value="1"/>
</dbReference>
<dbReference type="EMBL" id="FR824110">
    <property type="protein sequence ID" value="CCA19196.1"/>
    <property type="molecule type" value="Genomic_DNA"/>
</dbReference>
<feature type="compositionally biased region" description="Low complexity" evidence="11">
    <location>
        <begin position="299"/>
        <end position="313"/>
    </location>
</feature>
<feature type="region of interest" description="Disordered" evidence="11">
    <location>
        <begin position="3426"/>
        <end position="3467"/>
    </location>
</feature>
<keyword evidence="3" id="KW-0723">Serine/threonine-protein kinase</keyword>
<evidence type="ECO:0000256" key="3">
    <source>
        <dbReference type="ARBA" id="ARBA00022527"/>
    </source>
</evidence>
<dbReference type="PANTHER" id="PTHR11139:SF9">
    <property type="entry name" value="SERINE_THREONINE-PROTEIN KINASE MTOR"/>
    <property type="match status" value="1"/>
</dbReference>
<accession>F0WDC4</accession>
<dbReference type="Pfam" id="PF02259">
    <property type="entry name" value="FAT"/>
    <property type="match status" value="1"/>
</dbReference>
<dbReference type="GO" id="GO:0005524">
    <property type="term" value="F:ATP binding"/>
    <property type="evidence" value="ECO:0007669"/>
    <property type="project" value="UniProtKB-KW"/>
</dbReference>
<dbReference type="HOGENOM" id="CLU_000178_7_0_1"/>
<dbReference type="InterPro" id="IPR026683">
    <property type="entry name" value="TOR_cat"/>
</dbReference>
<comment type="catalytic activity">
    <reaction evidence="10">
        <text>L-seryl-[protein] + ATP = O-phospho-L-seryl-[protein] + ADP + H(+)</text>
        <dbReference type="Rhea" id="RHEA:17989"/>
        <dbReference type="Rhea" id="RHEA-COMP:9863"/>
        <dbReference type="Rhea" id="RHEA-COMP:11604"/>
        <dbReference type="ChEBI" id="CHEBI:15378"/>
        <dbReference type="ChEBI" id="CHEBI:29999"/>
        <dbReference type="ChEBI" id="CHEBI:30616"/>
        <dbReference type="ChEBI" id="CHEBI:83421"/>
        <dbReference type="ChEBI" id="CHEBI:456216"/>
        <dbReference type="EC" id="2.7.11.1"/>
    </reaction>
</comment>
<feature type="compositionally biased region" description="Polar residues" evidence="11">
    <location>
        <begin position="3441"/>
        <end position="3460"/>
    </location>
</feature>
<feature type="domain" description="FAT" evidence="13">
    <location>
        <begin position="1925"/>
        <end position="2682"/>
    </location>
</feature>
<dbReference type="Gene3D" id="1.25.10.10">
    <property type="entry name" value="Leucine-rich Repeat Variant"/>
    <property type="match status" value="4"/>
</dbReference>
<evidence type="ECO:0000313" key="15">
    <source>
        <dbReference type="EMBL" id="CCA19196.1"/>
    </source>
</evidence>
<evidence type="ECO:0000256" key="8">
    <source>
        <dbReference type="ARBA" id="ARBA00022840"/>
    </source>
</evidence>
<dbReference type="InterPro" id="IPR036940">
    <property type="entry name" value="PI3/4_kinase_cat_sf"/>
</dbReference>
<dbReference type="Pfam" id="PF00454">
    <property type="entry name" value="PI3_PI4_kinase"/>
    <property type="match status" value="1"/>
</dbReference>
<keyword evidence="4" id="KW-0808">Transferase</keyword>
<dbReference type="InterPro" id="IPR009076">
    <property type="entry name" value="FRB_dom"/>
</dbReference>
<dbReference type="PANTHER" id="PTHR11139">
    <property type="entry name" value="ATAXIA TELANGIECTASIA MUTATED ATM -RELATED"/>
    <property type="match status" value="1"/>
</dbReference>
<keyword evidence="8" id="KW-0067">ATP-binding</keyword>
<dbReference type="SMART" id="SM01346">
    <property type="entry name" value="DUF3385"/>
    <property type="match status" value="1"/>
</dbReference>
<dbReference type="GO" id="GO:0005737">
    <property type="term" value="C:cytoplasm"/>
    <property type="evidence" value="ECO:0007669"/>
    <property type="project" value="TreeGrafter"/>
</dbReference>
<dbReference type="GO" id="GO:0031929">
    <property type="term" value="P:TOR signaling"/>
    <property type="evidence" value="ECO:0007669"/>
    <property type="project" value="TreeGrafter"/>
</dbReference>
<dbReference type="SMART" id="SM00146">
    <property type="entry name" value="PI3Kc"/>
    <property type="match status" value="1"/>
</dbReference>
<dbReference type="CDD" id="cd05169">
    <property type="entry name" value="PIKKc_TOR"/>
    <property type="match status" value="1"/>
</dbReference>
<feature type="compositionally biased region" description="Low complexity" evidence="11">
    <location>
        <begin position="1449"/>
        <end position="1460"/>
    </location>
</feature>
<reference evidence="15" key="1">
    <citation type="journal article" date="2011" name="PLoS Biol.">
        <title>Gene gain and loss during evolution of obligate parasitism in the white rust pathogen of Arabidopsis thaliana.</title>
        <authorList>
            <person name="Kemen E."/>
            <person name="Gardiner A."/>
            <person name="Schultz-Larsen T."/>
            <person name="Kemen A.C."/>
            <person name="Balmuth A.L."/>
            <person name="Robert-Seilaniantz A."/>
            <person name="Bailey K."/>
            <person name="Holub E."/>
            <person name="Studholme D.J."/>
            <person name="Maclean D."/>
            <person name="Jones J.D."/>
        </authorList>
    </citation>
    <scope>NUCLEOTIDE SEQUENCE</scope>
</reference>
<dbReference type="InterPro" id="IPR011989">
    <property type="entry name" value="ARM-like"/>
</dbReference>
<evidence type="ECO:0000256" key="11">
    <source>
        <dbReference type="SAM" id="MobiDB-lite"/>
    </source>
</evidence>
<keyword evidence="6" id="KW-0547">Nucleotide-binding</keyword>
<evidence type="ECO:0000256" key="10">
    <source>
        <dbReference type="ARBA" id="ARBA00048679"/>
    </source>
</evidence>
<keyword evidence="5" id="KW-0677">Repeat</keyword>
<dbReference type="PROSITE" id="PS51190">
    <property type="entry name" value="FATC"/>
    <property type="match status" value="1"/>
</dbReference>
<dbReference type="GO" id="GO:0005634">
    <property type="term" value="C:nucleus"/>
    <property type="evidence" value="ECO:0007669"/>
    <property type="project" value="TreeGrafter"/>
</dbReference>
<dbReference type="InterPro" id="IPR016024">
    <property type="entry name" value="ARM-type_fold"/>
</dbReference>
<feature type="region of interest" description="Disordered" evidence="11">
    <location>
        <begin position="1436"/>
        <end position="1460"/>
    </location>
</feature>
<dbReference type="Gene3D" id="1.20.120.150">
    <property type="entry name" value="FKBP12-rapamycin binding domain"/>
    <property type="match status" value="1"/>
</dbReference>
<dbReference type="GO" id="GO:0016242">
    <property type="term" value="P:negative regulation of macroautophagy"/>
    <property type="evidence" value="ECO:0007669"/>
    <property type="project" value="TreeGrafter"/>
</dbReference>
<feature type="compositionally biased region" description="Basic and acidic residues" evidence="11">
    <location>
        <begin position="3426"/>
        <end position="3440"/>
    </location>
</feature>
<dbReference type="InterPro" id="IPR024585">
    <property type="entry name" value="mTOR_dom"/>
</dbReference>
<dbReference type="GO" id="GO:0044877">
    <property type="term" value="F:protein-containing complex binding"/>
    <property type="evidence" value="ECO:0007669"/>
    <property type="project" value="InterPro"/>
</dbReference>
<feature type="compositionally biased region" description="Low complexity" evidence="11">
    <location>
        <begin position="674"/>
        <end position="684"/>
    </location>
</feature>
<dbReference type="SMART" id="SM01345">
    <property type="entry name" value="Rapamycin_bind"/>
    <property type="match status" value="1"/>
</dbReference>
<feature type="domain" description="FATC" evidence="14">
    <location>
        <begin position="3512"/>
        <end position="3544"/>
    </location>
</feature>
<dbReference type="SMART" id="SM01343">
    <property type="entry name" value="FATC"/>
    <property type="match status" value="1"/>
</dbReference>
<evidence type="ECO:0000256" key="2">
    <source>
        <dbReference type="ARBA" id="ARBA00012513"/>
    </source>
</evidence>
<comment type="catalytic activity">
    <reaction evidence="9">
        <text>L-threonyl-[protein] + ATP = O-phospho-L-threonyl-[protein] + ADP + H(+)</text>
        <dbReference type="Rhea" id="RHEA:46608"/>
        <dbReference type="Rhea" id="RHEA-COMP:11060"/>
        <dbReference type="Rhea" id="RHEA-COMP:11605"/>
        <dbReference type="ChEBI" id="CHEBI:15378"/>
        <dbReference type="ChEBI" id="CHEBI:30013"/>
        <dbReference type="ChEBI" id="CHEBI:30616"/>
        <dbReference type="ChEBI" id="CHEBI:61977"/>
        <dbReference type="ChEBI" id="CHEBI:456216"/>
        <dbReference type="EC" id="2.7.11.1"/>
    </reaction>
</comment>
<dbReference type="PROSITE" id="PS00916">
    <property type="entry name" value="PI3_4_KINASE_2"/>
    <property type="match status" value="1"/>
</dbReference>
<dbReference type="InterPro" id="IPR050517">
    <property type="entry name" value="DDR_Repair_Kinase"/>
</dbReference>
<dbReference type="SUPFAM" id="SSF47212">
    <property type="entry name" value="FKBP12-rapamycin-binding domain of FKBP-rapamycin-associated protein (FRAP)"/>
    <property type="match status" value="1"/>
</dbReference>
<evidence type="ECO:0000259" key="12">
    <source>
        <dbReference type="PROSITE" id="PS50290"/>
    </source>
</evidence>
<name>F0WDC4_9STRA</name>
<feature type="compositionally biased region" description="Low complexity" evidence="11">
    <location>
        <begin position="1184"/>
        <end position="1193"/>
    </location>
</feature>
<evidence type="ECO:0000256" key="7">
    <source>
        <dbReference type="ARBA" id="ARBA00022777"/>
    </source>
</evidence>
<evidence type="ECO:0000256" key="1">
    <source>
        <dbReference type="ARBA" id="ARBA00011031"/>
    </source>
</evidence>
<feature type="region of interest" description="Disordered" evidence="11">
    <location>
        <begin position="708"/>
        <end position="728"/>
    </location>
</feature>
<dbReference type="FunFam" id="1.10.1070.11:FF:000029">
    <property type="entry name" value="Serine/threonine-protein kinase TOR"/>
    <property type="match status" value="1"/>
</dbReference>
<feature type="compositionally biased region" description="Polar residues" evidence="11">
    <location>
        <begin position="3275"/>
        <end position="3288"/>
    </location>
</feature>
<evidence type="ECO:0000259" key="13">
    <source>
        <dbReference type="PROSITE" id="PS51189"/>
    </source>
</evidence>
<dbReference type="PROSITE" id="PS50290">
    <property type="entry name" value="PI3_4_KINASE_3"/>
    <property type="match status" value="1"/>
</dbReference>
<dbReference type="InterPro" id="IPR018936">
    <property type="entry name" value="PI3/4_kinase_CS"/>
</dbReference>
<feature type="region of interest" description="Disordered" evidence="11">
    <location>
        <begin position="665"/>
        <end position="684"/>
    </location>
</feature>
<dbReference type="InterPro" id="IPR014009">
    <property type="entry name" value="PIK_FAT"/>
</dbReference>
<dbReference type="SUPFAM" id="SSF48371">
    <property type="entry name" value="ARM repeat"/>
    <property type="match status" value="2"/>
</dbReference>
<dbReference type="Gene3D" id="3.30.1010.10">
    <property type="entry name" value="Phosphatidylinositol 3-kinase Catalytic Subunit, Chain A, domain 4"/>
    <property type="match status" value="1"/>
</dbReference>
<feature type="compositionally biased region" description="Polar residues" evidence="11">
    <location>
        <begin position="1436"/>
        <end position="1448"/>
    </location>
</feature>
<reference evidence="15" key="2">
    <citation type="submission" date="2011-02" db="EMBL/GenBank/DDBJ databases">
        <authorList>
            <person name="MacLean D."/>
        </authorList>
    </citation>
    <scope>NUCLEOTIDE SEQUENCE</scope>
</reference>
<dbReference type="PROSITE" id="PS00915">
    <property type="entry name" value="PI3_4_KINASE_1"/>
    <property type="match status" value="1"/>
</dbReference>
<sequence>MQTVSTNNSLSEREDPLTSILTQFVKRIKVKNAILREQRAQELAHLIATLSRQLNSETYTKLLAHVTPQLFELLQSPHEHEQLGGLSAINLLIEFATEDHIIRFANYLRHFIAQSATPKTQQALLIAAKVLGRLASVNTINGNGISGTLVAACVDFEVKRAFEWLQGDRQEPIFSQRRLAACFVLKELARAAPTLFHVNLNMFFQSIWGPIRDLRVEIRQAATQALSACLELIALRQTRHRVQWYCKVYDQVFAGLEKSNASERGSHREGNALYSNYAPNSISESGTESRSGFKRGATSSGSESASHHSNSLYSHETRLKHSSIGRPMSWEAAHGSLLVIAEMLKNTGGFMIPRFHQVCETVLLYREAKDKLVNRTVCLLLPQLASFCPEAFVRYYLEDTVQHLLKQIETCSPVPSSSSTKAAANASRMGLSCHDGSAISTKKNIAGFGDSINTNHYVGCVVGFSERGIAFFALGQLALAVDKSDMCSYLPAILKLIEESLSPYNVARANNRGTAASEYSTRRNDESVGLGLGGLNRQARYKTKNKLFCIETWDCVANLAQCLGEEMTPYIHDLMEIMLQNELSDILVTALTNIVAYVPSALFMVQERLLNEISISLRGVPFFGNDYDELTLRRQRKIEEQHALTSQRIRLPPESSAKIWEADTLGSGVDRSKSSSSSPSEQKSSSISSWFSALGKLGSALHLDDDGFGASTMEDPSGRSLPTSTTLCKGETHSERDAILLSLKTLSCFDFYGNFSLLPFTKECVALYLQSPDPRIRQQAVFTCTKLLLFSAETKPSRRIYHGTNHDWQRISKRGPSGRVMDTILTRLLQVGLSDTDVNVRLSVLVSFLNASFDDFLCQEQHLNMLLKLLNDEQAVIREHTMQLLDRLAPLNPAFVLPSLRRMLIQLLTELRHAPVPPKDFDLREQSTRLFGQLIRTTQHLVDPYLVPILQVLIPTLLHGSHHTSLASAVLIAVGQLAVVAQRQLEPYVAYLFPIVFQTLQDHGAVDKRQIALQTLGILAGSTGCVVRPYLAFPTLLEKLLALLQHSATTPWQLRREAMKTIGILGALDPYKHKLCLSGSELLANDQDNSKKTCDISYTEKAKGMAHGGRRNNAKIAFKDDSNAWLMQLEVDLKRLGIPVDTAAFERTAHTMDVLDEKQQIEVHLFTAAPVGTRRRLGSARVKGSQSASAGSGDADRNVATSHAPARHSASLPQLYGTDGAEEYISNFDFDGWLASNDHELDPSELSPSSDAYFPTVAIHVLLGILKDPSLGMHHHGVIQAIMFIFKSLSMQCVPFLKYIVPPFLLVLRQSQIKLRETLFLQLTQLIIIVQRHMQPFFPPIVYLALQFWSHHVVEIIRLMEHLAQACSVHEFRNTYLPALLPRIMMELQPPTAVLVGFKDASEQRVPVVAIGQETLGSGATRNTIVGTGTPTIDASLGTNINAPDQTRSALSSSKVGSTSSSAASDHVAVQRLGSALGSVASQRANNAIGNIGRTNDNSLVFTIQTQVVQAIILFREALDDYVYLLIPVLVRLVEHTETALQVKMMIIYAFAKICTVMKVEHYLGSRILQPLARVLSQLETRESIFSRAGTTLSSWANNASSGGGRRSGAGNTTTASSASSAMQTRYKPDQFGGVSPTTVENSGYNGGISSPSASARSLSTNGASISSVYITKWEAKQLSELIVYTLIALMYQLQADFLSFHYLADLILSSLPAAPSQPIMALVSHCLQVLHQGGIIEKSALTHPCFADSVVQGLHVELETVLSSSAAAVSAVSTSSTTGSIGLLYGPNASGVSLPSSSTQNLRLHVNQQNLRRAWEASQRSTKEDWMEWMRRFSIELLRESPCAALRSCCSLAQAYNPLARALFNSAFVSCWNELYEQYQDYLVRALESAFQSETIPAEILQTLLNLAEFMEHDVEALPIDIRELGALAQKCHAYAKALHYKELEFHTSPSTCIEALISINNQLGLPEAAAGILKYAQQHHQNVIHVEESWLEKLQDWQEALRLYDAKLQEQRARMDKIDQAECANQVQDSSKIIRLDVQVCIGKMRCLEALGQWEDLAEMATQVWDQVLPLQQHGSYRQRNRLEKRMQQTKVVTVDDTEEKESSDGPLHASTGPNIVGLNASTSLHPLGVQVEAHERQQVAHRIAMLGAQACCCLSRWDDMAKYVDEATAISSHSSSNVNVLPTSLRRQESTASVIAATYEASGYSRWQFETDPEEFLFRSVLAVHRCQFDQAALYIDTTRKLLDTKLAALVGESYERAYWIMMTLQQLSELEEIIAYKKLGEGEAHYYKQHLIDMWHDRLFTGCKRDVNVWQQILAVRSIILRPQEDIESWLEFASLCRQSGNLSRSLAVFTTTLGVEEQQGLMSQHVSKEVTGLLPYSSLLSAGFGEKQANRVAFAYLKHLWAVGEKEKALDDLHQLVRHISNISAPTVDEFGVSGDSSIRYTGASLVTPLRNMDNRNVLGSVAGTLSSLDQSEKELIVKCHLKLAEWQFTVHEQQLSRTSLSRVLASLKLCTDLQPQSYKAWHTWALMNFYVVDRFNLQTGQAGFAQHRDKSDKMKNRGNNAGIKGGPGPYIASAIEGFFRSVALGRSRWAANVQQDILRVLTLWFAHGDRPEVYTALEQGFHSVSIETWLIVIPQLIARIHTPYRKIQNLLHNLLSTIGAQHPHALIYPLSVALKSPLQVRREAAEVIMNTMRKQYNELVEEALLVSRELIRIAILWHEMWHEGLEEASRLYFGERDVAGMVEVLEPLHQMMENGPETLREVSFQQAFGRELREAYEWLQRFLAANTNSGGKINNESDLNRAWDLYYHVFRRINKQLPQLTTLELQYVSPNLLYAQRLQLAVPGTYRAGHWTVTIESFAPTIQVITSKQRPRRITIVGSNGLEYMFLLKGHEDLRQDERVTQLFGLVNALLINDRTTSKKELRIHRYPVIPLSHNAGIVGWVPNCDTLHQSIRNYREARKILLNIEHRLMLQMAPDYDALTLHEKVEVFEYALENTAGQDLYKVLWLKSENSQVWLDRRTSYTRSLAVMSMVGYILGLGDRHPSNLMLHRFTGTIVHIDFGDCFEVAMQREKYPEKIPFRLTRMLTNAMEVSGIEGNFRFSCERVMHVLRENRHSLMAMLEAFVHDPLICWRLLAPTTVSPSKASVSSSIRSSLAAQSTEEKAAGSGIARKAVAAVPPYPESKLPPGSTTACKTKTGVDASLRIHEDLSSHPSNGDESNKDIKDAFVPIASHADEANVEVQIKDKKQENEIRGMEIQSTGTTADLAATRTPTNASNRSNALSPSLPVPTSHLPPRPSVSLQASSRPMSLSKAIAFTRTPVTQRSLKTDVGEVAEDGTSVEKVDHRRVKLHETMSSLAASITNEGQASLRQHFASVANEALQAVDSCVGEEVKHKIDCNDHVELASDAEKNVSIAALNRRKEETSIQHAKPESVRRQQSLQPDTPVPQSQNSRSVHTNRSHRERELVNALGPEGAAAPREALNEKAVAVIRRVQAKLTGRDFEGESEILDVGAQVQRLIDQATSHENLCQCYIGWCPFW</sequence>
<dbReference type="InterPro" id="IPR000403">
    <property type="entry name" value="PI3/4_kinase_cat_dom"/>
</dbReference>
<proteinExistence type="inferred from homology"/>
<dbReference type="InterPro" id="IPR036738">
    <property type="entry name" value="FRB_sf"/>
</dbReference>
<organism evidence="15">
    <name type="scientific">Albugo laibachii Nc14</name>
    <dbReference type="NCBI Taxonomy" id="890382"/>
    <lineage>
        <taxon>Eukaryota</taxon>
        <taxon>Sar</taxon>
        <taxon>Stramenopiles</taxon>
        <taxon>Oomycota</taxon>
        <taxon>Peronosporomycetes</taxon>
        <taxon>Albuginales</taxon>
        <taxon>Albuginaceae</taxon>
        <taxon>Albugo</taxon>
    </lineage>
</organism>
<dbReference type="Pfam" id="PF08771">
    <property type="entry name" value="FRB_dom"/>
    <property type="match status" value="1"/>
</dbReference>
<evidence type="ECO:0000256" key="5">
    <source>
        <dbReference type="ARBA" id="ARBA00022737"/>
    </source>
</evidence>
<dbReference type="Gene3D" id="1.10.1070.11">
    <property type="entry name" value="Phosphatidylinositol 3-/4-kinase, catalytic domain"/>
    <property type="match status" value="1"/>
</dbReference>
<feature type="compositionally biased region" description="Polar residues" evidence="11">
    <location>
        <begin position="278"/>
        <end position="290"/>
    </location>
</feature>
<evidence type="ECO:0000256" key="6">
    <source>
        <dbReference type="ARBA" id="ARBA00022741"/>
    </source>
</evidence>
<evidence type="ECO:0000259" key="14">
    <source>
        <dbReference type="PROSITE" id="PS51190"/>
    </source>
</evidence>
<evidence type="ECO:0000256" key="4">
    <source>
        <dbReference type="ARBA" id="ARBA00022679"/>
    </source>
</evidence>
<dbReference type="GO" id="GO:0031932">
    <property type="term" value="C:TORC2 complex"/>
    <property type="evidence" value="ECO:0007669"/>
    <property type="project" value="TreeGrafter"/>
</dbReference>
<dbReference type="FunFam" id="1.25.40.10:FF:000228">
    <property type="entry name" value="Serine/threonine-protein kinase TOR"/>
    <property type="match status" value="1"/>
</dbReference>
<feature type="region of interest" description="Disordered" evidence="11">
    <location>
        <begin position="278"/>
        <end position="313"/>
    </location>
</feature>
<dbReference type="FunFam" id="3.30.1010.10:FF:000006">
    <property type="entry name" value="Serine/threonine-protein kinase TOR"/>
    <property type="match status" value="1"/>
</dbReference>
<dbReference type="Pfam" id="PF23593">
    <property type="entry name" value="HEAT_ATR"/>
    <property type="match status" value="1"/>
</dbReference>